<comment type="similarity">
    <text evidence="4">Belongs to the HflD family.</text>
</comment>
<keyword evidence="1 4" id="KW-1003">Cell membrane</keyword>
<keyword evidence="2 4" id="KW-0963">Cytoplasm</keyword>
<dbReference type="Pfam" id="PF04356">
    <property type="entry name" value="DUF489"/>
    <property type="match status" value="1"/>
</dbReference>
<gene>
    <name evidence="4" type="primary">hflD</name>
    <name evidence="5" type="ORF">EV690_3458</name>
</gene>
<sequence>MTHTLEEQVIGFAGICQACRIVQQIARGQSVETSCWEASLKSILQTDPPDTESVYGSLRNLTIGLETVKAQMGHRNELRDPEVTRYIVGLLSLARRLNKRADMQAMLAERISQVKRQLTHFAITDEQIQASLAAIYSDIISPLGSRIQVTGDRSLLQQPANQNRVRAILLAGIRAAILWQQVGGKRLQLIFQRSKLLTQVEQCLSTL</sequence>
<dbReference type="EMBL" id="SMGD01000018">
    <property type="protein sequence ID" value="TCK46509.1"/>
    <property type="molecule type" value="Genomic_DNA"/>
</dbReference>
<name>A0A4R1J7K4_9GAMM</name>
<dbReference type="GO" id="GO:0005737">
    <property type="term" value="C:cytoplasm"/>
    <property type="evidence" value="ECO:0007669"/>
    <property type="project" value="UniProtKB-SubCell"/>
</dbReference>
<dbReference type="Proteomes" id="UP000295565">
    <property type="component" value="Unassembled WGS sequence"/>
</dbReference>
<dbReference type="OrthoDB" id="9788031at2"/>
<evidence type="ECO:0000256" key="4">
    <source>
        <dbReference type="HAMAP-Rule" id="MF_00695"/>
    </source>
</evidence>
<evidence type="ECO:0000256" key="1">
    <source>
        <dbReference type="ARBA" id="ARBA00022475"/>
    </source>
</evidence>
<organism evidence="5 6">
    <name type="scientific">Celerinatantimonas diazotrophica</name>
    <dbReference type="NCBI Taxonomy" id="412034"/>
    <lineage>
        <taxon>Bacteria</taxon>
        <taxon>Pseudomonadati</taxon>
        <taxon>Pseudomonadota</taxon>
        <taxon>Gammaproteobacteria</taxon>
        <taxon>Celerinatantimonadaceae</taxon>
        <taxon>Celerinatantimonas</taxon>
    </lineage>
</organism>
<dbReference type="Gene3D" id="1.10.3890.10">
    <property type="entry name" value="HflD-like"/>
    <property type="match status" value="1"/>
</dbReference>
<dbReference type="HAMAP" id="MF_00695">
    <property type="entry name" value="HflD_protein"/>
    <property type="match status" value="1"/>
</dbReference>
<dbReference type="GO" id="GO:0005886">
    <property type="term" value="C:plasma membrane"/>
    <property type="evidence" value="ECO:0007669"/>
    <property type="project" value="UniProtKB-SubCell"/>
</dbReference>
<protein>
    <recommendedName>
        <fullName evidence="4">High frequency lysogenization protein HflD homolog</fullName>
    </recommendedName>
</protein>
<dbReference type="NCBIfam" id="NF001248">
    <property type="entry name" value="PRK00218.1-4"/>
    <property type="match status" value="1"/>
</dbReference>
<comment type="caution">
    <text evidence="5">The sequence shown here is derived from an EMBL/GenBank/DDBJ whole genome shotgun (WGS) entry which is preliminary data.</text>
</comment>
<evidence type="ECO:0000256" key="3">
    <source>
        <dbReference type="ARBA" id="ARBA00023136"/>
    </source>
</evidence>
<dbReference type="InterPro" id="IPR035932">
    <property type="entry name" value="HflD-like_sf"/>
</dbReference>
<reference evidence="5 6" key="1">
    <citation type="submission" date="2019-03" db="EMBL/GenBank/DDBJ databases">
        <title>Genomic Encyclopedia of Type Strains, Phase IV (KMG-IV): sequencing the most valuable type-strain genomes for metagenomic binning, comparative biology and taxonomic classification.</title>
        <authorList>
            <person name="Goeker M."/>
        </authorList>
    </citation>
    <scope>NUCLEOTIDE SEQUENCE [LARGE SCALE GENOMIC DNA]</scope>
    <source>
        <strain evidence="5 6">DSM 18577</strain>
    </source>
</reference>
<evidence type="ECO:0000313" key="5">
    <source>
        <dbReference type="EMBL" id="TCK46509.1"/>
    </source>
</evidence>
<accession>A0A4R1J7K4</accession>
<evidence type="ECO:0000313" key="6">
    <source>
        <dbReference type="Proteomes" id="UP000295565"/>
    </source>
</evidence>
<dbReference type="PANTHER" id="PTHR38100:SF1">
    <property type="entry name" value="HIGH FREQUENCY LYSOGENIZATION PROTEIN HFLD"/>
    <property type="match status" value="1"/>
</dbReference>
<evidence type="ECO:0000256" key="2">
    <source>
        <dbReference type="ARBA" id="ARBA00022490"/>
    </source>
</evidence>
<dbReference type="RefSeq" id="WP_131914197.1">
    <property type="nucleotide sequence ID" value="NZ_OU594967.1"/>
</dbReference>
<comment type="subcellular location">
    <subcellularLocation>
        <location evidence="4">Cytoplasm</location>
    </subcellularLocation>
    <subcellularLocation>
        <location evidence="4">Cell membrane</location>
        <topology evidence="4">Peripheral membrane protein</topology>
        <orientation evidence="4">Cytoplasmic side</orientation>
    </subcellularLocation>
</comment>
<dbReference type="AlphaFoldDB" id="A0A4R1J7K4"/>
<keyword evidence="6" id="KW-1185">Reference proteome</keyword>
<dbReference type="SUPFAM" id="SSF101322">
    <property type="entry name" value="YcfC-like"/>
    <property type="match status" value="1"/>
</dbReference>
<keyword evidence="3 4" id="KW-0472">Membrane</keyword>
<proteinExistence type="inferred from homology"/>
<dbReference type="InterPro" id="IPR007451">
    <property type="entry name" value="HflD"/>
</dbReference>
<dbReference type="PANTHER" id="PTHR38100">
    <property type="entry name" value="HIGH FREQUENCY LYSOGENIZATION PROTEIN HFLD"/>
    <property type="match status" value="1"/>
</dbReference>
<dbReference type="NCBIfam" id="NF001246">
    <property type="entry name" value="PRK00218.1-2"/>
    <property type="match status" value="1"/>
</dbReference>